<feature type="compositionally biased region" description="Basic and acidic residues" evidence="2">
    <location>
        <begin position="354"/>
        <end position="370"/>
    </location>
</feature>
<accession>A0A0L7KZK5</accession>
<keyword evidence="5" id="KW-1185">Reference proteome</keyword>
<evidence type="ECO:0000259" key="3">
    <source>
        <dbReference type="Pfam" id="PF03914"/>
    </source>
</evidence>
<evidence type="ECO:0000256" key="1">
    <source>
        <dbReference type="ARBA" id="ARBA00007797"/>
    </source>
</evidence>
<feature type="compositionally biased region" description="Basic and acidic residues" evidence="2">
    <location>
        <begin position="383"/>
        <end position="413"/>
    </location>
</feature>
<name>A0A0L7KZK5_OPEBR</name>
<dbReference type="PANTHER" id="PTHR12048">
    <property type="entry name" value="CCAAT-BINDING FACTOR-RELATED"/>
    <property type="match status" value="1"/>
</dbReference>
<proteinExistence type="inferred from homology"/>
<dbReference type="Pfam" id="PF03914">
    <property type="entry name" value="CBF"/>
    <property type="match status" value="1"/>
</dbReference>
<gene>
    <name evidence="4" type="ORF">OBRU01_18100</name>
</gene>
<feature type="region of interest" description="Disordered" evidence="2">
    <location>
        <begin position="354"/>
        <end position="413"/>
    </location>
</feature>
<dbReference type="EMBL" id="JTDY01004103">
    <property type="protein sequence ID" value="KOB68595.1"/>
    <property type="molecule type" value="Genomic_DNA"/>
</dbReference>
<dbReference type="SUPFAM" id="SSF48371">
    <property type="entry name" value="ARM repeat"/>
    <property type="match status" value="1"/>
</dbReference>
<dbReference type="GO" id="GO:0005634">
    <property type="term" value="C:nucleus"/>
    <property type="evidence" value="ECO:0007669"/>
    <property type="project" value="TreeGrafter"/>
</dbReference>
<feature type="domain" description="CCAAT-binding factor" evidence="3">
    <location>
        <begin position="251"/>
        <end position="379"/>
    </location>
</feature>
<dbReference type="Proteomes" id="UP000037510">
    <property type="component" value="Unassembled WGS sequence"/>
</dbReference>
<sequence>MKHKRFEENILVDEAYTNYGKEDQNADVKKSQGIAKHFAETLEYEEKKKWHDQEQLEEFRKEASSALHGDTLAYETKSNRSGNSDHQWARTLLNKGAIGDRVAAATILIQVDALSELLISDLLIPDVKLRTFTQHPLGHIDSMSSGNKQARRNILKLCVRGSSEQMLLTNIINKLGDPSQAVASKVVYNLCQLLYNHPNMKSVDILLILQGCYQKGVKRAYPFADKERLQETPEHIDAIYKLVHLTSLNVAIHALSLLFHICDSYYTALYKKLTNVDIFTTNHSALFFSLIYKSLKRDDNINRIIAFVKRLLQLCAYMPPEQCCGLLFLISQVLKDGDKKDAVKLVWEQSKVKKEVKSEAPKEIKDDKEGNTTLDTTTDSQEDVSKAEDKDEPQEVKEQKVDLLKGDKKDLLM</sequence>
<dbReference type="InterPro" id="IPR016024">
    <property type="entry name" value="ARM-type_fold"/>
</dbReference>
<dbReference type="AlphaFoldDB" id="A0A0L7KZK5"/>
<feature type="non-terminal residue" evidence="4">
    <location>
        <position position="413"/>
    </location>
</feature>
<evidence type="ECO:0000313" key="5">
    <source>
        <dbReference type="Proteomes" id="UP000037510"/>
    </source>
</evidence>
<dbReference type="STRING" id="104452.A0A0L7KZK5"/>
<organism evidence="4 5">
    <name type="scientific">Operophtera brumata</name>
    <name type="common">Winter moth</name>
    <name type="synonym">Phalaena brumata</name>
    <dbReference type="NCBI Taxonomy" id="104452"/>
    <lineage>
        <taxon>Eukaryota</taxon>
        <taxon>Metazoa</taxon>
        <taxon>Ecdysozoa</taxon>
        <taxon>Arthropoda</taxon>
        <taxon>Hexapoda</taxon>
        <taxon>Insecta</taxon>
        <taxon>Pterygota</taxon>
        <taxon>Neoptera</taxon>
        <taxon>Endopterygota</taxon>
        <taxon>Lepidoptera</taxon>
        <taxon>Glossata</taxon>
        <taxon>Ditrysia</taxon>
        <taxon>Geometroidea</taxon>
        <taxon>Geometridae</taxon>
        <taxon>Larentiinae</taxon>
        <taxon>Operophtera</taxon>
    </lineage>
</organism>
<dbReference type="InterPro" id="IPR005612">
    <property type="entry name" value="CCAAT-binding_factor"/>
</dbReference>
<dbReference type="PANTHER" id="PTHR12048:SF0">
    <property type="entry name" value="CCAAT_ENHANCER-BINDING PROTEIN ZETA"/>
    <property type="match status" value="1"/>
</dbReference>
<comment type="caution">
    <text evidence="4">The sequence shown here is derived from an EMBL/GenBank/DDBJ whole genome shotgun (WGS) entry which is preliminary data.</text>
</comment>
<comment type="similarity">
    <text evidence="1">Belongs to the CBF/MAK21 family.</text>
</comment>
<evidence type="ECO:0000256" key="2">
    <source>
        <dbReference type="SAM" id="MobiDB-lite"/>
    </source>
</evidence>
<evidence type="ECO:0000313" key="4">
    <source>
        <dbReference type="EMBL" id="KOB68595.1"/>
    </source>
</evidence>
<protein>
    <submittedName>
        <fullName evidence="4">CCAAT/enhancer-binding protein zeta</fullName>
    </submittedName>
</protein>
<dbReference type="InterPro" id="IPR040155">
    <property type="entry name" value="CEBPZ/Mak21-like"/>
</dbReference>
<reference evidence="4 5" key="1">
    <citation type="journal article" date="2015" name="Genome Biol. Evol.">
        <title>The genome of winter moth (Operophtera brumata) provides a genomic perspective on sexual dimorphism and phenology.</title>
        <authorList>
            <person name="Derks M.F."/>
            <person name="Smit S."/>
            <person name="Salis L."/>
            <person name="Schijlen E."/>
            <person name="Bossers A."/>
            <person name="Mateman C."/>
            <person name="Pijl A.S."/>
            <person name="de Ridder D."/>
            <person name="Groenen M.A."/>
            <person name="Visser M.E."/>
            <person name="Megens H.J."/>
        </authorList>
    </citation>
    <scope>NUCLEOTIDE SEQUENCE [LARGE SCALE GENOMIC DNA]</scope>
    <source>
        <strain evidence="4">WM2013NL</strain>
        <tissue evidence="4">Head and thorax</tissue>
    </source>
</reference>